<dbReference type="InterPro" id="IPR001242">
    <property type="entry name" value="Condensation_dom"/>
</dbReference>
<dbReference type="CDD" id="cd19531">
    <property type="entry name" value="LCL_NRPS-like"/>
    <property type="match status" value="1"/>
</dbReference>
<dbReference type="PANTHER" id="PTHR45527:SF1">
    <property type="entry name" value="FATTY ACID SYNTHASE"/>
    <property type="match status" value="1"/>
</dbReference>
<dbReference type="GO" id="GO:0043041">
    <property type="term" value="P:amino acid activation for nonribosomal peptide biosynthetic process"/>
    <property type="evidence" value="ECO:0007669"/>
    <property type="project" value="TreeGrafter"/>
</dbReference>
<evidence type="ECO:0000313" key="3">
    <source>
        <dbReference type="Proteomes" id="UP000640052"/>
    </source>
</evidence>
<dbReference type="GO" id="GO:0047527">
    <property type="term" value="F:2,3-dihydroxybenzoate-serine ligase activity"/>
    <property type="evidence" value="ECO:0007669"/>
    <property type="project" value="TreeGrafter"/>
</dbReference>
<dbReference type="AlphaFoldDB" id="A0A919US55"/>
<comment type="caution">
    <text evidence="2">The sequence shown here is derived from an EMBL/GenBank/DDBJ whole genome shotgun (WGS) entry which is preliminary data.</text>
</comment>
<dbReference type="Proteomes" id="UP000640052">
    <property type="component" value="Unassembled WGS sequence"/>
</dbReference>
<dbReference type="Gene3D" id="3.30.559.10">
    <property type="entry name" value="Chloramphenicol acetyltransferase-like domain"/>
    <property type="match status" value="1"/>
</dbReference>
<proteinExistence type="predicted"/>
<evidence type="ECO:0000313" key="2">
    <source>
        <dbReference type="EMBL" id="GIH28772.1"/>
    </source>
</evidence>
<feature type="domain" description="Condensation" evidence="1">
    <location>
        <begin position="40"/>
        <end position="469"/>
    </location>
</feature>
<dbReference type="GO" id="GO:0005829">
    <property type="term" value="C:cytosol"/>
    <property type="evidence" value="ECO:0007669"/>
    <property type="project" value="TreeGrafter"/>
</dbReference>
<dbReference type="Gene3D" id="3.30.559.30">
    <property type="entry name" value="Nonribosomal peptide synthetase, condensation domain"/>
    <property type="match status" value="1"/>
</dbReference>
<dbReference type="Pfam" id="PF00668">
    <property type="entry name" value="Condensation"/>
    <property type="match status" value="1"/>
</dbReference>
<dbReference type="GO" id="GO:0031177">
    <property type="term" value="F:phosphopantetheine binding"/>
    <property type="evidence" value="ECO:0007669"/>
    <property type="project" value="TreeGrafter"/>
</dbReference>
<evidence type="ECO:0000259" key="1">
    <source>
        <dbReference type="Pfam" id="PF00668"/>
    </source>
</evidence>
<dbReference type="GO" id="GO:0009239">
    <property type="term" value="P:enterobactin biosynthetic process"/>
    <property type="evidence" value="ECO:0007669"/>
    <property type="project" value="TreeGrafter"/>
</dbReference>
<dbReference type="RefSeq" id="WP_204045391.1">
    <property type="nucleotide sequence ID" value="NZ_BOOA01000094.1"/>
</dbReference>
<protein>
    <recommendedName>
        <fullName evidence="1">Condensation domain-containing protein</fullName>
    </recommendedName>
</protein>
<keyword evidence="3" id="KW-1185">Reference proteome</keyword>
<dbReference type="InterPro" id="IPR023213">
    <property type="entry name" value="CAT-like_dom_sf"/>
</dbReference>
<name>A0A919US55_9ACTN</name>
<dbReference type="GO" id="GO:0009366">
    <property type="term" value="C:enterobactin synthetase complex"/>
    <property type="evidence" value="ECO:0007669"/>
    <property type="project" value="TreeGrafter"/>
</dbReference>
<accession>A0A919US55</accession>
<reference evidence="2" key="1">
    <citation type="submission" date="2021-01" db="EMBL/GenBank/DDBJ databases">
        <title>Whole genome shotgun sequence of Acrocarpospora phusangensis NBRC 108782.</title>
        <authorList>
            <person name="Komaki H."/>
            <person name="Tamura T."/>
        </authorList>
    </citation>
    <scope>NUCLEOTIDE SEQUENCE</scope>
    <source>
        <strain evidence="2">NBRC 108782</strain>
    </source>
</reference>
<gene>
    <name evidence="2" type="ORF">Aph01nite_70820</name>
</gene>
<dbReference type="SUPFAM" id="SSF52777">
    <property type="entry name" value="CoA-dependent acyltransferases"/>
    <property type="match status" value="2"/>
</dbReference>
<dbReference type="EMBL" id="BOOA01000094">
    <property type="protein sequence ID" value="GIH28772.1"/>
    <property type="molecule type" value="Genomic_DNA"/>
</dbReference>
<sequence length="472" mass="52098">MTDLEQRLAALPLGARAGFLAQLRAATGADSRIPRTDPTQVEAPLTSAQRTLWFVEQLTPGTAAYNMPHYYRIHGRLDADALRRALARLVERHEPLRSCLRLREDAPVQLVLPRVPVDLKVVDASGMSVTRAVEAAGAEIAELPLPLDRPPLWRAALYRLGPEEHLFVFVIHHAIFDGVSAAVFERELAALFAAEARGEEATLPALGVRYSDYARWQASRLSEERTADLIRYWRQELSDLRTADLPADRPRPAQPGQGGSLVVGRLPDDLYPAVRELARRLRTTEFAVYLAAFWALSHRYTGAPDVVVGASTNSRDRPEVADTIGFFVNVVALRGRFAADPTFEDLVRQATGALRGALAHIDLPFERVVQAVAPERDGTRSPLFQVAFAVNGELPGPRLPGLEVERIYHHQGTTRFDMTWGLTLGEDATIVVEYGTDVYGEPTVSAMVQNYGSLLRAMLGDLHEPVSRVARS</sequence>
<organism evidence="2 3">
    <name type="scientific">Acrocarpospora phusangensis</name>
    <dbReference type="NCBI Taxonomy" id="1070424"/>
    <lineage>
        <taxon>Bacteria</taxon>
        <taxon>Bacillati</taxon>
        <taxon>Actinomycetota</taxon>
        <taxon>Actinomycetes</taxon>
        <taxon>Streptosporangiales</taxon>
        <taxon>Streptosporangiaceae</taxon>
        <taxon>Acrocarpospora</taxon>
    </lineage>
</organism>
<dbReference type="PANTHER" id="PTHR45527">
    <property type="entry name" value="NONRIBOSOMAL PEPTIDE SYNTHETASE"/>
    <property type="match status" value="1"/>
</dbReference>
<dbReference type="GO" id="GO:0008610">
    <property type="term" value="P:lipid biosynthetic process"/>
    <property type="evidence" value="ECO:0007669"/>
    <property type="project" value="UniProtKB-ARBA"/>
</dbReference>